<gene>
    <name evidence="1" type="ORF">STAFG_4802</name>
</gene>
<dbReference type="AlphaFoldDB" id="S4MRH9"/>
<evidence type="ECO:0008006" key="3">
    <source>
        <dbReference type="Google" id="ProtNLM"/>
    </source>
</evidence>
<evidence type="ECO:0000313" key="2">
    <source>
        <dbReference type="Proteomes" id="UP000015001"/>
    </source>
</evidence>
<accession>S4MRH9</accession>
<dbReference type="HOGENOM" id="CLU_3173484_0_0_11"/>
<keyword evidence="2" id="KW-1185">Reference proteome</keyword>
<name>S4MRH9_9ACTN</name>
<protein>
    <recommendedName>
        <fullName evidence="3">Alpha/beta hydrolase</fullName>
    </recommendedName>
</protein>
<dbReference type="EMBL" id="AOPY01001470">
    <property type="protein sequence ID" value="EPJ38160.1"/>
    <property type="molecule type" value="Genomic_DNA"/>
</dbReference>
<comment type="caution">
    <text evidence="1">The sequence shown here is derived from an EMBL/GenBank/DDBJ whole genome shotgun (WGS) entry which is preliminary data.</text>
</comment>
<dbReference type="Proteomes" id="UP000015001">
    <property type="component" value="Unassembled WGS sequence"/>
</dbReference>
<evidence type="ECO:0000313" key="1">
    <source>
        <dbReference type="EMBL" id="EPJ38160.1"/>
    </source>
</evidence>
<sequence length="47" mass="4796">MPDPGRVRLFSTTLGAAGAPAVLLVHGWAGTAVSGPRTPRPWPETSG</sequence>
<dbReference type="RefSeq" id="WP_020273694.1">
    <property type="nucleotide sequence ID" value="NZ_KE354227.1"/>
</dbReference>
<reference evidence="1 2" key="1">
    <citation type="submission" date="2013-02" db="EMBL/GenBank/DDBJ databases">
        <title>Draft Genome Sequence of Streptomyces afghaniensis, Which Produces Compounds of the Julimycin B-Complex.</title>
        <authorList>
            <person name="Gruening B.A."/>
            <person name="Praeg A."/>
            <person name="Erxleben A."/>
            <person name="Guenther S."/>
            <person name="Fiedler H.-P."/>
            <person name="Goodfellow M."/>
            <person name="Mueller M."/>
        </authorList>
    </citation>
    <scope>NUCLEOTIDE SEQUENCE [LARGE SCALE GENOMIC DNA]</scope>
    <source>
        <strain evidence="1 2">772</strain>
    </source>
</reference>
<organism evidence="1 2">
    <name type="scientific">Streptomyces afghaniensis 772</name>
    <dbReference type="NCBI Taxonomy" id="1283301"/>
    <lineage>
        <taxon>Bacteria</taxon>
        <taxon>Bacillati</taxon>
        <taxon>Actinomycetota</taxon>
        <taxon>Actinomycetes</taxon>
        <taxon>Kitasatosporales</taxon>
        <taxon>Streptomycetaceae</taxon>
        <taxon>Streptomyces</taxon>
    </lineage>
</organism>
<proteinExistence type="predicted"/>